<dbReference type="GO" id="GO:0006310">
    <property type="term" value="P:DNA recombination"/>
    <property type="evidence" value="ECO:0007669"/>
    <property type="project" value="UniProtKB-KW"/>
</dbReference>
<comment type="caution">
    <text evidence="8">The sequence shown here is derived from an EMBL/GenBank/DDBJ whole genome shotgun (WGS) entry which is preliminary data.</text>
</comment>
<dbReference type="InterPro" id="IPR044068">
    <property type="entry name" value="CB"/>
</dbReference>
<dbReference type="PANTHER" id="PTHR30349:SF81">
    <property type="entry name" value="TYROSINE RECOMBINASE XERC"/>
    <property type="match status" value="1"/>
</dbReference>
<feature type="domain" description="Core-binding (CB)" evidence="7">
    <location>
        <begin position="111"/>
        <end position="192"/>
    </location>
</feature>
<dbReference type="InterPro" id="IPR050090">
    <property type="entry name" value="Tyrosine_recombinase_XerCD"/>
</dbReference>
<evidence type="ECO:0000256" key="2">
    <source>
        <dbReference type="ARBA" id="ARBA00022908"/>
    </source>
</evidence>
<dbReference type="CDD" id="cd01188">
    <property type="entry name" value="INT_RitA_C_like"/>
    <property type="match status" value="1"/>
</dbReference>
<keyword evidence="9" id="KW-1185">Reference proteome</keyword>
<sequence>MNEVQTIDELVISFENHLRSLQRSRFTIRQYWQTWKPLKIFISANNIEFFDITVGKQFIKSKLGAYEYANLNQMQRRLVNTVDALSVFQQTGKIHFGSAPLRRNPPKVFTGEIGILMEGYINFRKTTFGLAKSTANNNIRSLYTLFLFLEDKGVQKIDDISEVYILFFIKNLNPSTLSVNHSTLGVVKGFLKYAYEEKVFSTDWSKIIQRTNYKGQPKLPSFFSTDEIKSILNSIDRSNSSGKRDYAMILLAIKLGMRVSDIAGLKFEDIDWDKHVLTFTQFKTKKSITLPLLPEIGNAIIDYLKYARAVSDESHCFLQQLSPYKKVTAEDVSRVARFYIHRSGISLKERKHGAHALRHSFASELLGNKTSLPVISEALGHGHTSSTMFYLRIDINQLRQCALDVSLVPSTFYQQKGGFVS</sequence>
<keyword evidence="4" id="KW-0233">DNA recombination</keyword>
<evidence type="ECO:0000256" key="1">
    <source>
        <dbReference type="ARBA" id="ARBA00022829"/>
    </source>
</evidence>
<keyword evidence="2" id="KW-0229">DNA integration</keyword>
<dbReference type="InterPro" id="IPR011010">
    <property type="entry name" value="DNA_brk_join_enz"/>
</dbReference>
<dbReference type="GO" id="GO:0003677">
    <property type="term" value="F:DNA binding"/>
    <property type="evidence" value="ECO:0007669"/>
    <property type="project" value="UniProtKB-UniRule"/>
</dbReference>
<organism evidence="8 9">
    <name type="scientific">Flavobacterium cupreum</name>
    <dbReference type="NCBI Taxonomy" id="2133766"/>
    <lineage>
        <taxon>Bacteria</taxon>
        <taxon>Pseudomonadati</taxon>
        <taxon>Bacteroidota</taxon>
        <taxon>Flavobacteriia</taxon>
        <taxon>Flavobacteriales</taxon>
        <taxon>Flavobacteriaceae</taxon>
        <taxon>Flavobacterium</taxon>
    </lineage>
</organism>
<dbReference type="PROSITE" id="PS51898">
    <property type="entry name" value="TYR_RECOMBINASE"/>
    <property type="match status" value="1"/>
</dbReference>
<dbReference type="EMBL" id="QWDM01000038">
    <property type="protein sequence ID" value="RUT67707.1"/>
    <property type="molecule type" value="Genomic_DNA"/>
</dbReference>
<evidence type="ECO:0000259" key="7">
    <source>
        <dbReference type="PROSITE" id="PS51900"/>
    </source>
</evidence>
<evidence type="ECO:0000256" key="5">
    <source>
        <dbReference type="PROSITE-ProRule" id="PRU01248"/>
    </source>
</evidence>
<dbReference type="Gene3D" id="1.10.150.130">
    <property type="match status" value="1"/>
</dbReference>
<dbReference type="GO" id="GO:0007059">
    <property type="term" value="P:chromosome segregation"/>
    <property type="evidence" value="ECO:0007669"/>
    <property type="project" value="UniProtKB-KW"/>
</dbReference>
<reference evidence="9" key="1">
    <citation type="journal article" date="2019" name="Syst. Appl. Microbiol.">
        <title>Flavobacterium circumlabens sp. nov. and Flavobacterium cupreum sp. nov., two psychrotrophic species isolated from Antarctic environmental samples.</title>
        <authorList>
            <person name="Kralova S."/>
            <person name="Busse H.-J."/>
            <person name="Svec P."/>
            <person name="Maslanova I."/>
            <person name="Stankova E."/>
            <person name="Bartak M."/>
            <person name="Sedlacek I."/>
        </authorList>
    </citation>
    <scope>NUCLEOTIDE SEQUENCE [LARGE SCALE GENOMIC DNA]</scope>
    <source>
        <strain evidence="9">CCM 8825</strain>
    </source>
</reference>
<keyword evidence="3 5" id="KW-0238">DNA-binding</keyword>
<dbReference type="InterPro" id="IPR002104">
    <property type="entry name" value="Integrase_catalytic"/>
</dbReference>
<protein>
    <submittedName>
        <fullName evidence="8">Integrase</fullName>
    </submittedName>
</protein>
<accession>A0A434A053</accession>
<proteinExistence type="predicted"/>
<feature type="domain" description="Tyr recombinase" evidence="6">
    <location>
        <begin position="218"/>
        <end position="403"/>
    </location>
</feature>
<dbReference type="RefSeq" id="WP_127340987.1">
    <property type="nucleotide sequence ID" value="NZ_QWDM01000038.1"/>
</dbReference>
<dbReference type="PANTHER" id="PTHR30349">
    <property type="entry name" value="PHAGE INTEGRASE-RELATED"/>
    <property type="match status" value="1"/>
</dbReference>
<evidence type="ECO:0000313" key="8">
    <source>
        <dbReference type="EMBL" id="RUT67707.1"/>
    </source>
</evidence>
<evidence type="ECO:0000313" key="9">
    <source>
        <dbReference type="Proteomes" id="UP000288102"/>
    </source>
</evidence>
<dbReference type="OrthoDB" id="9785687at2"/>
<dbReference type="SUPFAM" id="SSF56349">
    <property type="entry name" value="DNA breaking-rejoining enzymes"/>
    <property type="match status" value="1"/>
</dbReference>
<evidence type="ECO:0000256" key="3">
    <source>
        <dbReference type="ARBA" id="ARBA00023125"/>
    </source>
</evidence>
<evidence type="ECO:0000256" key="4">
    <source>
        <dbReference type="ARBA" id="ARBA00023172"/>
    </source>
</evidence>
<dbReference type="AlphaFoldDB" id="A0A434A053"/>
<dbReference type="Pfam" id="PF00589">
    <property type="entry name" value="Phage_integrase"/>
    <property type="match status" value="1"/>
</dbReference>
<dbReference type="Proteomes" id="UP000288102">
    <property type="component" value="Unassembled WGS sequence"/>
</dbReference>
<evidence type="ECO:0000259" key="6">
    <source>
        <dbReference type="PROSITE" id="PS51898"/>
    </source>
</evidence>
<gene>
    <name evidence="8" type="ORF">D0817_25000</name>
</gene>
<keyword evidence="1" id="KW-0159">Chromosome partition</keyword>
<dbReference type="InterPro" id="IPR010998">
    <property type="entry name" value="Integrase_recombinase_N"/>
</dbReference>
<name>A0A434A053_9FLAO</name>
<dbReference type="Gene3D" id="1.10.443.10">
    <property type="entry name" value="Intergrase catalytic core"/>
    <property type="match status" value="1"/>
</dbReference>
<dbReference type="InterPro" id="IPR013762">
    <property type="entry name" value="Integrase-like_cat_sf"/>
</dbReference>
<dbReference type="PROSITE" id="PS51900">
    <property type="entry name" value="CB"/>
    <property type="match status" value="1"/>
</dbReference>
<dbReference type="GO" id="GO:0015074">
    <property type="term" value="P:DNA integration"/>
    <property type="evidence" value="ECO:0007669"/>
    <property type="project" value="UniProtKB-KW"/>
</dbReference>